<evidence type="ECO:0000256" key="6">
    <source>
        <dbReference type="ARBA" id="ARBA00033356"/>
    </source>
</evidence>
<evidence type="ECO:0000256" key="4">
    <source>
        <dbReference type="ARBA" id="ARBA00022752"/>
    </source>
</evidence>
<feature type="domain" description="AB hydrolase-1" evidence="7">
    <location>
        <begin position="85"/>
        <end position="332"/>
    </location>
</feature>
<evidence type="ECO:0000256" key="1">
    <source>
        <dbReference type="ARBA" id="ARBA00004683"/>
    </source>
</evidence>
<dbReference type="UniPathway" id="UPA00917"/>
<accession>A0A0L6Z6J2</accession>
<dbReference type="InterPro" id="IPR029058">
    <property type="entry name" value="AB_hydrolase_fold"/>
</dbReference>
<comment type="caution">
    <text evidence="8">The sequence shown here is derived from an EMBL/GenBank/DDBJ whole genome shotgun (WGS) entry which is preliminary data.</text>
</comment>
<evidence type="ECO:0000256" key="5">
    <source>
        <dbReference type="ARBA" id="ARBA00023315"/>
    </source>
</evidence>
<name>A0A0L6Z6J2_9CLOT</name>
<organism evidence="8 9">
    <name type="scientific">Clostridium homopropionicum DSM 5847</name>
    <dbReference type="NCBI Taxonomy" id="1121318"/>
    <lineage>
        <taxon>Bacteria</taxon>
        <taxon>Bacillati</taxon>
        <taxon>Bacillota</taxon>
        <taxon>Clostridia</taxon>
        <taxon>Eubacteriales</taxon>
        <taxon>Clostridiaceae</taxon>
        <taxon>Clostridium</taxon>
    </lineage>
</organism>
<evidence type="ECO:0000259" key="7">
    <source>
        <dbReference type="Pfam" id="PF00561"/>
    </source>
</evidence>
<dbReference type="GO" id="GO:0042619">
    <property type="term" value="P:poly-hydroxybutyrate biosynthetic process"/>
    <property type="evidence" value="ECO:0007669"/>
    <property type="project" value="UniProtKB-KW"/>
</dbReference>
<gene>
    <name evidence="8" type="primary">phbC_3</name>
    <name evidence="8" type="ORF">CLHOM_33350</name>
</gene>
<dbReference type="InterPro" id="IPR000073">
    <property type="entry name" value="AB_hydrolase_1"/>
</dbReference>
<dbReference type="GO" id="GO:0016746">
    <property type="term" value="F:acyltransferase activity"/>
    <property type="evidence" value="ECO:0007669"/>
    <property type="project" value="UniProtKB-KW"/>
</dbReference>
<keyword evidence="5 8" id="KW-0012">Acyltransferase</keyword>
<evidence type="ECO:0000313" key="9">
    <source>
        <dbReference type="Proteomes" id="UP000037043"/>
    </source>
</evidence>
<dbReference type="Proteomes" id="UP000037043">
    <property type="component" value="Unassembled WGS sequence"/>
</dbReference>
<sequence length="354" mass="40876">MFVNNMITEESIKLQSKMLKSMEFLRDIASKKDEHIGATPKELVFEEDKMKLYHYIPKVKNPCKVPLLMVYALINRQYMVDLQPDRSLVKKMLEEGLDVYIIDWGYPKPEDMYLTMDDYINGYIYDSVEFICKKHNLEKINLLGICQGGTFSTIFSAQHPEKVNSLIAMVTPVDFETNDGLLFRWGKDADMDLMVDTFGVVPGDLMNEGYKLLNPFYLFYNKYISMVDTATDIDKMKNFMRMERWIADAPDQPGEVLRQFINDLYQENKLVKGEFEIGGEKVHLENIDMPLLNIYAELDTLVPNAASIPLNDLVSSKDKEYFSLPVGHIGMYTSSKSQKVLAPKIAEWVKKRSE</sequence>
<dbReference type="Gene3D" id="3.40.50.1820">
    <property type="entry name" value="alpha/beta hydrolase"/>
    <property type="match status" value="1"/>
</dbReference>
<protein>
    <recommendedName>
        <fullName evidence="2">Poly(3-hydroxyalkanoate) polymerase subunit PhaC</fullName>
    </recommendedName>
    <alternativeName>
        <fullName evidence="6">PHB synthase subunit PhaC</fullName>
    </alternativeName>
</protein>
<keyword evidence="4" id="KW-0583">PHB biosynthesis</keyword>
<dbReference type="PATRIC" id="fig|1121318.3.peg.3330"/>
<dbReference type="NCBIfam" id="TIGR01836">
    <property type="entry name" value="PHA_synth_III_C"/>
    <property type="match status" value="1"/>
</dbReference>
<dbReference type="SUPFAM" id="SSF53474">
    <property type="entry name" value="alpha/beta-Hydrolases"/>
    <property type="match status" value="1"/>
</dbReference>
<dbReference type="PANTHER" id="PTHR36837:SF2">
    <property type="entry name" value="POLY(3-HYDROXYALKANOATE) POLYMERASE SUBUNIT PHAC"/>
    <property type="match status" value="1"/>
</dbReference>
<dbReference type="EMBL" id="LHUR01000042">
    <property type="protein sequence ID" value="KOA18433.1"/>
    <property type="molecule type" value="Genomic_DNA"/>
</dbReference>
<proteinExistence type="predicted"/>
<dbReference type="PANTHER" id="PTHR36837">
    <property type="entry name" value="POLY(3-HYDROXYALKANOATE) POLYMERASE SUBUNIT PHAC"/>
    <property type="match status" value="1"/>
</dbReference>
<reference evidence="9" key="1">
    <citation type="submission" date="2015-08" db="EMBL/GenBank/DDBJ databases">
        <title>Genome sequence of the strict anaerobe Clostridium homopropionicum LuHBu1 (DSM 5847T).</title>
        <authorList>
            <person name="Poehlein A."/>
            <person name="Beck M."/>
            <person name="Schiel-Bengelsdorf B."/>
            <person name="Bengelsdorf F.R."/>
            <person name="Daniel R."/>
            <person name="Duerre P."/>
        </authorList>
    </citation>
    <scope>NUCLEOTIDE SEQUENCE [LARGE SCALE GENOMIC DNA]</scope>
    <source>
        <strain evidence="9">DSM 5847</strain>
    </source>
</reference>
<dbReference type="InterPro" id="IPR010125">
    <property type="entry name" value="PHA_synth_III_C"/>
</dbReference>
<evidence type="ECO:0000256" key="2">
    <source>
        <dbReference type="ARBA" id="ARBA00019065"/>
    </source>
</evidence>
<dbReference type="InterPro" id="IPR051321">
    <property type="entry name" value="PHA/PHB_synthase"/>
</dbReference>
<keyword evidence="9" id="KW-1185">Reference proteome</keyword>
<keyword evidence="3 8" id="KW-0808">Transferase</keyword>
<comment type="pathway">
    <text evidence="1">Biopolymer metabolism; poly-(R)-3-hydroxybutanoate biosynthesis.</text>
</comment>
<dbReference type="Pfam" id="PF00561">
    <property type="entry name" value="Abhydrolase_1"/>
    <property type="match status" value="1"/>
</dbReference>
<dbReference type="STRING" id="36844.SAMN04488501_101145"/>
<dbReference type="RefSeq" id="WP_052222780.1">
    <property type="nucleotide sequence ID" value="NZ_LHUR01000042.1"/>
</dbReference>
<evidence type="ECO:0000313" key="8">
    <source>
        <dbReference type="EMBL" id="KOA18433.1"/>
    </source>
</evidence>
<evidence type="ECO:0000256" key="3">
    <source>
        <dbReference type="ARBA" id="ARBA00022679"/>
    </source>
</evidence>
<dbReference type="AlphaFoldDB" id="A0A0L6Z6J2"/>